<evidence type="ECO:0000256" key="1">
    <source>
        <dbReference type="ARBA" id="ARBA00001947"/>
    </source>
</evidence>
<evidence type="ECO:0000256" key="6">
    <source>
        <dbReference type="RuleBase" id="RU361277"/>
    </source>
</evidence>
<evidence type="ECO:0000259" key="7">
    <source>
        <dbReference type="SMART" id="SM00829"/>
    </source>
</evidence>
<protein>
    <submittedName>
        <fullName evidence="8">2,3-butanediol dehydrogenase</fullName>
    </submittedName>
</protein>
<evidence type="ECO:0000313" key="9">
    <source>
        <dbReference type="Proteomes" id="UP000028488"/>
    </source>
</evidence>
<evidence type="ECO:0000256" key="3">
    <source>
        <dbReference type="ARBA" id="ARBA00022723"/>
    </source>
</evidence>
<dbReference type="InterPro" id="IPR011032">
    <property type="entry name" value="GroES-like_sf"/>
</dbReference>
<keyword evidence="5" id="KW-0560">Oxidoreductase</keyword>
<evidence type="ECO:0000256" key="2">
    <source>
        <dbReference type="ARBA" id="ARBA00008072"/>
    </source>
</evidence>
<dbReference type="Gene3D" id="3.90.180.10">
    <property type="entry name" value="Medium-chain alcohol dehydrogenases, catalytic domain"/>
    <property type="match status" value="1"/>
</dbReference>
<dbReference type="Pfam" id="PF00107">
    <property type="entry name" value="ADH_zinc_N"/>
    <property type="match status" value="1"/>
</dbReference>
<dbReference type="PROSITE" id="PS00059">
    <property type="entry name" value="ADH_ZINC"/>
    <property type="match status" value="1"/>
</dbReference>
<dbReference type="InterPro" id="IPR036291">
    <property type="entry name" value="NAD(P)-bd_dom_sf"/>
</dbReference>
<evidence type="ECO:0000256" key="4">
    <source>
        <dbReference type="ARBA" id="ARBA00022833"/>
    </source>
</evidence>
<evidence type="ECO:0000313" key="8">
    <source>
        <dbReference type="EMBL" id="AII09513.1"/>
    </source>
</evidence>
<sequence>MRAARFHGRRDIRIDDIPEPELRPGAVKLRVAWCGICGTDLHEYLDGPIFISPPGHPHPLSHENAPVTMGHEFSGTVEEVGEGVTDVAVGDNVVVEPYFVCNECGSCKAGNYHLCTKMGFIGLAGGGGGLSEKVVVDRRWVHKIGDIPLDEAALIEPLSVAHHAVVRSGAKAGDVALVGGAGPIGLLVAAVLKGLGVTTIVTELSDARKQKALSSGVAHHVIDPSSEDVKARVLELTGGVGADLGFECAGVDAVLDTILDAVRPAAVVVNVSIWGKPATVDMQKLVLKEIDLRGTIAYVRDHEAVIEMVRTGVIDLAPFITGRIELDNLVSEGLTTLIEHNDTAVKILVRA</sequence>
<keyword evidence="4 6" id="KW-0862">Zinc</keyword>
<dbReference type="GO" id="GO:0016491">
    <property type="term" value="F:oxidoreductase activity"/>
    <property type="evidence" value="ECO:0007669"/>
    <property type="project" value="UniProtKB-KW"/>
</dbReference>
<dbReference type="InterPro" id="IPR002328">
    <property type="entry name" value="ADH_Zn_CS"/>
</dbReference>
<proteinExistence type="inferred from homology"/>
<dbReference type="SUPFAM" id="SSF51735">
    <property type="entry name" value="NAD(P)-binding Rossmann-fold domains"/>
    <property type="match status" value="1"/>
</dbReference>
<evidence type="ECO:0000256" key="5">
    <source>
        <dbReference type="ARBA" id="ARBA00023002"/>
    </source>
</evidence>
<organism evidence="8 9">
    <name type="scientific">Rhodococcus opacus</name>
    <name type="common">Nocardia opaca</name>
    <dbReference type="NCBI Taxonomy" id="37919"/>
    <lineage>
        <taxon>Bacteria</taxon>
        <taxon>Bacillati</taxon>
        <taxon>Actinomycetota</taxon>
        <taxon>Actinomycetes</taxon>
        <taxon>Mycobacteriales</taxon>
        <taxon>Nocardiaceae</taxon>
        <taxon>Rhodococcus</taxon>
    </lineage>
</organism>
<comment type="similarity">
    <text evidence="2 6">Belongs to the zinc-containing alcohol dehydrogenase family.</text>
</comment>
<dbReference type="PANTHER" id="PTHR43161:SF26">
    <property type="entry name" value="GALACTITOL 1-PHOSPHATE 5-DEHYDROGENASE"/>
    <property type="match status" value="1"/>
</dbReference>
<dbReference type="Pfam" id="PF08240">
    <property type="entry name" value="ADH_N"/>
    <property type="match status" value="1"/>
</dbReference>
<dbReference type="CDD" id="cd08233">
    <property type="entry name" value="butanediol_DH_like"/>
    <property type="match status" value="1"/>
</dbReference>
<reference evidence="8 9" key="1">
    <citation type="submission" date="2014-07" db="EMBL/GenBank/DDBJ databases">
        <title>Genome Sequence of Rhodococcus opacus Strain R7, a Biodegrader of Mono- and Polycyclic Aromatic Hydrocarbons.</title>
        <authorList>
            <person name="Di Gennaro P."/>
            <person name="Zampolli J."/>
            <person name="Presti I."/>
            <person name="Cappelletti M."/>
            <person name="D'Ursi P."/>
            <person name="Orro A."/>
            <person name="Mezzelani A."/>
            <person name="Milanesi L."/>
        </authorList>
    </citation>
    <scope>NUCLEOTIDE SEQUENCE [LARGE SCALE GENOMIC DNA]</scope>
    <source>
        <strain evidence="8 9">R7</strain>
    </source>
</reference>
<name>A0A076EVT4_RHOOP</name>
<dbReference type="InterPro" id="IPR013149">
    <property type="entry name" value="ADH-like_C"/>
</dbReference>
<dbReference type="Proteomes" id="UP000028488">
    <property type="component" value="Chromosome"/>
</dbReference>
<dbReference type="Gene3D" id="3.40.50.720">
    <property type="entry name" value="NAD(P)-binding Rossmann-like Domain"/>
    <property type="match status" value="1"/>
</dbReference>
<dbReference type="SUPFAM" id="SSF50129">
    <property type="entry name" value="GroES-like"/>
    <property type="match status" value="1"/>
</dbReference>
<feature type="domain" description="Enoyl reductase (ER)" evidence="7">
    <location>
        <begin position="8"/>
        <end position="314"/>
    </location>
</feature>
<dbReference type="EMBL" id="CP008947">
    <property type="protein sequence ID" value="AII09513.1"/>
    <property type="molecule type" value="Genomic_DNA"/>
</dbReference>
<dbReference type="InterPro" id="IPR020843">
    <property type="entry name" value="ER"/>
</dbReference>
<dbReference type="PANTHER" id="PTHR43161">
    <property type="entry name" value="SORBITOL DEHYDROGENASE"/>
    <property type="match status" value="1"/>
</dbReference>
<dbReference type="AlphaFoldDB" id="A0A076EVT4"/>
<gene>
    <name evidence="8" type="ORF">EP51_34690</name>
</gene>
<accession>A0A076EVT4</accession>
<dbReference type="eggNOG" id="COG1063">
    <property type="taxonomic scope" value="Bacteria"/>
</dbReference>
<dbReference type="GO" id="GO:0008270">
    <property type="term" value="F:zinc ion binding"/>
    <property type="evidence" value="ECO:0007669"/>
    <property type="project" value="InterPro"/>
</dbReference>
<keyword evidence="3 6" id="KW-0479">Metal-binding</keyword>
<comment type="cofactor">
    <cofactor evidence="1 6">
        <name>Zn(2+)</name>
        <dbReference type="ChEBI" id="CHEBI:29105"/>
    </cofactor>
</comment>
<dbReference type="SMART" id="SM00829">
    <property type="entry name" value="PKS_ER"/>
    <property type="match status" value="1"/>
</dbReference>
<dbReference type="RefSeq" id="WP_128641753.1">
    <property type="nucleotide sequence ID" value="NZ_CP008947.1"/>
</dbReference>
<dbReference type="InterPro" id="IPR013154">
    <property type="entry name" value="ADH-like_N"/>
</dbReference>